<gene>
    <name evidence="9" type="ORF">NYR99_09800</name>
</gene>
<evidence type="ECO:0000313" key="9">
    <source>
        <dbReference type="EMBL" id="WOB28172.1"/>
    </source>
</evidence>
<dbReference type="InterPro" id="IPR001789">
    <property type="entry name" value="Sig_transdc_resp-reg_receiver"/>
</dbReference>
<dbReference type="InterPro" id="IPR013656">
    <property type="entry name" value="PAS_4"/>
</dbReference>
<dbReference type="EC" id="2.7.13.3" evidence="2"/>
<dbReference type="Gene3D" id="1.10.287.130">
    <property type="match status" value="1"/>
</dbReference>
<dbReference type="NCBIfam" id="TIGR00229">
    <property type="entry name" value="sensory_box"/>
    <property type="match status" value="1"/>
</dbReference>
<dbReference type="PROSITE" id="PS50113">
    <property type="entry name" value="PAC"/>
    <property type="match status" value="1"/>
</dbReference>
<dbReference type="SUPFAM" id="SSF55785">
    <property type="entry name" value="PYP-like sensor domain (PAS domain)"/>
    <property type="match status" value="1"/>
</dbReference>
<dbReference type="InterPro" id="IPR005467">
    <property type="entry name" value="His_kinase_dom"/>
</dbReference>
<dbReference type="SMART" id="SM00387">
    <property type="entry name" value="HATPase_c"/>
    <property type="match status" value="1"/>
</dbReference>
<evidence type="ECO:0000259" key="8">
    <source>
        <dbReference type="PROSITE" id="PS50113"/>
    </source>
</evidence>
<keyword evidence="10" id="KW-1185">Reference proteome</keyword>
<dbReference type="Gene3D" id="3.30.565.10">
    <property type="entry name" value="Histidine kinase-like ATPase, C-terminal domain"/>
    <property type="match status" value="1"/>
</dbReference>
<dbReference type="SMART" id="SM00086">
    <property type="entry name" value="PAC"/>
    <property type="match status" value="1"/>
</dbReference>
<sequence>MTNREADGSVVHIIAPFGRDAESIATTVGGRGLTHRVYSALEALAGDLLDSSGVVVLTEEALGGNLQQLQQILQGQAAWSDIPFVLLRAPRGSQHGRRVSLPAEMTNVIELERPLSSSSLLSAIFNALRSRQKQFVIRDQMAELAEGRAALALSEAELRRVTDALPVLIAFIDKNLIYRFANRSYEDWIGIPPQDVIGKPLVDVVGPAVVAERRAWIEAALAGQALTVEASWPHADGRRRDAEIRYMPRLDADGKVDGFHVFATDITARALAMESIQEQANLLEAKVAERTAELQQQMLARESSEAALRQAQKMEAVGQLTGGIAHDFNNMLTGILSALDLARLRIDQGRTEGLGRFLDVASASALRAAALTQRLLAFSRRQSLQARHLQLNDLVVSLQELLARTLGESVRMEADLCDALPQAYVDENQLESALINLAINARDAMPDGGQLRISTRHLHVDEHRLELGRGIMLAPGDYVVVSVADTGSGMPADVLERVFEPFYTTKPIGQGTGLGMSMIYGFMQQSNGQVWVESEVGVGTTVSLYLPAGAEAQSVAVGPQIGAVVAGQGQQVLVVEDDEQVRLLVTELLGELGYQAEVVADADAALPILASQRRIDLLVTDVGLPGLNGRQLAEIARQSRRDLPVIFMTGYAETARDRGEFLAEGMSMIAKPFTLGEFSGKLHEVLGPSS</sequence>
<dbReference type="Pfam" id="PF00072">
    <property type="entry name" value="Response_reg"/>
    <property type="match status" value="1"/>
</dbReference>
<feature type="domain" description="Response regulatory" evidence="6">
    <location>
        <begin position="571"/>
        <end position="686"/>
    </location>
</feature>
<dbReference type="PROSITE" id="PS50112">
    <property type="entry name" value="PAS"/>
    <property type="match status" value="1"/>
</dbReference>
<dbReference type="InterPro" id="IPR035965">
    <property type="entry name" value="PAS-like_dom_sf"/>
</dbReference>
<evidence type="ECO:0000259" key="5">
    <source>
        <dbReference type="PROSITE" id="PS50109"/>
    </source>
</evidence>
<feature type="modified residue" description="4-aspartylphosphate" evidence="4">
    <location>
        <position position="621"/>
    </location>
</feature>
<dbReference type="PROSITE" id="PS50110">
    <property type="entry name" value="RESPONSE_REGULATORY"/>
    <property type="match status" value="1"/>
</dbReference>
<dbReference type="InterPro" id="IPR003661">
    <property type="entry name" value="HisK_dim/P_dom"/>
</dbReference>
<accession>A0ABZ0DGU6</accession>
<dbReference type="SMART" id="SM00388">
    <property type="entry name" value="HisKA"/>
    <property type="match status" value="1"/>
</dbReference>
<dbReference type="SUPFAM" id="SSF52172">
    <property type="entry name" value="CheY-like"/>
    <property type="match status" value="1"/>
</dbReference>
<dbReference type="InterPro" id="IPR000014">
    <property type="entry name" value="PAS"/>
</dbReference>
<dbReference type="Pfam" id="PF02518">
    <property type="entry name" value="HATPase_c"/>
    <property type="match status" value="1"/>
</dbReference>
<dbReference type="Gene3D" id="3.40.50.2300">
    <property type="match status" value="1"/>
</dbReference>
<evidence type="ECO:0000313" key="10">
    <source>
        <dbReference type="Proteomes" id="UP001304534"/>
    </source>
</evidence>
<dbReference type="RefSeq" id="WP_228325420.1">
    <property type="nucleotide sequence ID" value="NZ_CP103837.1"/>
</dbReference>
<evidence type="ECO:0000256" key="3">
    <source>
        <dbReference type="ARBA" id="ARBA00022553"/>
    </source>
</evidence>
<evidence type="ECO:0000259" key="7">
    <source>
        <dbReference type="PROSITE" id="PS50112"/>
    </source>
</evidence>
<evidence type="ECO:0000256" key="1">
    <source>
        <dbReference type="ARBA" id="ARBA00000085"/>
    </source>
</evidence>
<dbReference type="InterPro" id="IPR000700">
    <property type="entry name" value="PAS-assoc_C"/>
</dbReference>
<dbReference type="InterPro" id="IPR001610">
    <property type="entry name" value="PAC"/>
</dbReference>
<dbReference type="Proteomes" id="UP001304534">
    <property type="component" value="Chromosome"/>
</dbReference>
<feature type="domain" description="Histidine kinase" evidence="5">
    <location>
        <begin position="323"/>
        <end position="550"/>
    </location>
</feature>
<dbReference type="SMART" id="SM00448">
    <property type="entry name" value="REC"/>
    <property type="match status" value="1"/>
</dbReference>
<dbReference type="Pfam" id="PF08448">
    <property type="entry name" value="PAS_4"/>
    <property type="match status" value="1"/>
</dbReference>
<dbReference type="InterPro" id="IPR004358">
    <property type="entry name" value="Sig_transdc_His_kin-like_C"/>
</dbReference>
<dbReference type="CDD" id="cd00082">
    <property type="entry name" value="HisKA"/>
    <property type="match status" value="1"/>
</dbReference>
<dbReference type="InterPro" id="IPR036890">
    <property type="entry name" value="HATPase_C_sf"/>
</dbReference>
<dbReference type="GeneID" id="95584167"/>
<dbReference type="Gene3D" id="3.30.450.20">
    <property type="entry name" value="PAS domain"/>
    <property type="match status" value="1"/>
</dbReference>
<evidence type="ECO:0000259" key="6">
    <source>
        <dbReference type="PROSITE" id="PS50110"/>
    </source>
</evidence>
<dbReference type="Pfam" id="PF00512">
    <property type="entry name" value="HisKA"/>
    <property type="match status" value="1"/>
</dbReference>
<feature type="domain" description="PAS" evidence="7">
    <location>
        <begin position="154"/>
        <end position="224"/>
    </location>
</feature>
<dbReference type="PANTHER" id="PTHR43065">
    <property type="entry name" value="SENSOR HISTIDINE KINASE"/>
    <property type="match status" value="1"/>
</dbReference>
<protein>
    <recommendedName>
        <fullName evidence="2">histidine kinase</fullName>
        <ecNumber evidence="2">2.7.13.3</ecNumber>
    </recommendedName>
</protein>
<dbReference type="CDD" id="cd00130">
    <property type="entry name" value="PAS"/>
    <property type="match status" value="1"/>
</dbReference>
<dbReference type="GO" id="GO:0005524">
    <property type="term" value="F:ATP binding"/>
    <property type="evidence" value="ECO:0007669"/>
    <property type="project" value="UniProtKB-KW"/>
</dbReference>
<dbReference type="EMBL" id="CP103840">
    <property type="protein sequence ID" value="WOB28172.1"/>
    <property type="molecule type" value="Genomic_DNA"/>
</dbReference>
<comment type="catalytic activity">
    <reaction evidence="1">
        <text>ATP + protein L-histidine = ADP + protein N-phospho-L-histidine.</text>
        <dbReference type="EC" id="2.7.13.3"/>
    </reaction>
</comment>
<organism evidence="9 10">
    <name type="scientific">Xanthomonas dyei</name>
    <dbReference type="NCBI Taxonomy" id="743699"/>
    <lineage>
        <taxon>Bacteria</taxon>
        <taxon>Pseudomonadati</taxon>
        <taxon>Pseudomonadota</taxon>
        <taxon>Gammaproteobacteria</taxon>
        <taxon>Lysobacterales</taxon>
        <taxon>Lysobacteraceae</taxon>
        <taxon>Xanthomonas</taxon>
    </lineage>
</organism>
<dbReference type="SUPFAM" id="SSF47384">
    <property type="entry name" value="Homodimeric domain of signal transducing histidine kinase"/>
    <property type="match status" value="1"/>
</dbReference>
<dbReference type="InterPro" id="IPR003594">
    <property type="entry name" value="HATPase_dom"/>
</dbReference>
<dbReference type="InterPro" id="IPR011006">
    <property type="entry name" value="CheY-like_superfamily"/>
</dbReference>
<feature type="domain" description="PAC" evidence="8">
    <location>
        <begin position="226"/>
        <end position="278"/>
    </location>
</feature>
<dbReference type="InterPro" id="IPR036097">
    <property type="entry name" value="HisK_dim/P_sf"/>
</dbReference>
<dbReference type="PROSITE" id="PS50109">
    <property type="entry name" value="HIS_KIN"/>
    <property type="match status" value="1"/>
</dbReference>
<dbReference type="SUPFAM" id="SSF55874">
    <property type="entry name" value="ATPase domain of HSP90 chaperone/DNA topoisomerase II/histidine kinase"/>
    <property type="match status" value="1"/>
</dbReference>
<keyword evidence="9" id="KW-0067">ATP-binding</keyword>
<dbReference type="SMART" id="SM00091">
    <property type="entry name" value="PAS"/>
    <property type="match status" value="1"/>
</dbReference>
<dbReference type="PANTHER" id="PTHR43065:SF42">
    <property type="entry name" value="TWO-COMPONENT SENSOR PPRA"/>
    <property type="match status" value="1"/>
</dbReference>
<keyword evidence="9" id="KW-0547">Nucleotide-binding</keyword>
<proteinExistence type="predicted"/>
<evidence type="ECO:0000256" key="4">
    <source>
        <dbReference type="PROSITE-ProRule" id="PRU00169"/>
    </source>
</evidence>
<reference evidence="9 10" key="1">
    <citation type="submission" date="2022-08" db="EMBL/GenBank/DDBJ databases">
        <title>Whole genome sequencing-based tracing of a 2022 introduction and outbreak of Xanthomonas hortorum pv. pelargonii.</title>
        <authorList>
            <person name="Iruegas-Bocardo F."/>
            <person name="Weisberg A.K."/>
            <person name="Riutta E.R."/>
            <person name="Kilday K."/>
            <person name="Bonkowski J.C."/>
            <person name="Creswell T."/>
            <person name="Daughtrey M.L."/>
            <person name="Rane K."/>
            <person name="Grunwald N.J."/>
            <person name="Chang J.H."/>
            <person name="Putnam M.L."/>
        </authorList>
    </citation>
    <scope>NUCLEOTIDE SEQUENCE [LARGE SCALE GENOMIC DNA]</scope>
    <source>
        <strain evidence="9 10">22-325</strain>
    </source>
</reference>
<dbReference type="PRINTS" id="PR00344">
    <property type="entry name" value="BCTRLSENSOR"/>
</dbReference>
<keyword evidence="3 4" id="KW-0597">Phosphoprotein</keyword>
<name>A0ABZ0DGU6_9XANT</name>
<evidence type="ECO:0000256" key="2">
    <source>
        <dbReference type="ARBA" id="ARBA00012438"/>
    </source>
</evidence>